<dbReference type="Pfam" id="PF03107">
    <property type="entry name" value="C1_2"/>
    <property type="match status" value="8"/>
</dbReference>
<keyword evidence="2" id="KW-0677">Repeat</keyword>
<name>A0A9W3CJD4_RAPSA</name>
<feature type="domain" description="Phorbol-ester/DAG-type" evidence="5">
    <location>
        <begin position="129"/>
        <end position="184"/>
    </location>
</feature>
<protein>
    <submittedName>
        <fullName evidence="8">Uncharacterized protein LOC108806033</fullName>
    </submittedName>
</protein>
<feature type="domain" description="Phorbol-ester/DAG-type" evidence="5">
    <location>
        <begin position="570"/>
        <end position="626"/>
    </location>
</feature>
<dbReference type="InterPro" id="IPR043145">
    <property type="entry name" value="Znf_ZZ_sf"/>
</dbReference>
<dbReference type="PANTHER" id="PTHR32410:SF159">
    <property type="entry name" value="CYSTEINE_HISTIDINE-RICH C1 DOMAIN FAMILY PROTEIN"/>
    <property type="match status" value="1"/>
</dbReference>
<dbReference type="Gene3D" id="3.30.60.90">
    <property type="match status" value="1"/>
</dbReference>
<feature type="domain" description="Phorbol-ester/DAG-type" evidence="5">
    <location>
        <begin position="317"/>
        <end position="368"/>
    </location>
</feature>
<dbReference type="Pfam" id="PF22926">
    <property type="entry name" value="C1-like_CT"/>
    <property type="match status" value="1"/>
</dbReference>
<dbReference type="AlphaFoldDB" id="A0A9W3CJD4"/>
<keyword evidence="3" id="KW-0863">Zinc-finger</keyword>
<evidence type="ECO:0000313" key="8">
    <source>
        <dbReference type="RefSeq" id="XP_056851584.1"/>
    </source>
</evidence>
<feature type="domain" description="Phorbol-ester/DAG-type" evidence="5">
    <location>
        <begin position="401"/>
        <end position="455"/>
    </location>
</feature>
<proteinExistence type="predicted"/>
<dbReference type="Proteomes" id="UP000504610">
    <property type="component" value="Unplaced"/>
</dbReference>
<reference evidence="8" key="1">
    <citation type="submission" date="2025-08" db="UniProtKB">
        <authorList>
            <consortium name="RefSeq"/>
        </authorList>
    </citation>
    <scope>IDENTIFICATION</scope>
    <source>
        <tissue evidence="8">Leaf</tissue>
    </source>
</reference>
<accession>A0A9W3CJD4</accession>
<evidence type="ECO:0000256" key="2">
    <source>
        <dbReference type="ARBA" id="ARBA00022737"/>
    </source>
</evidence>
<organism evidence="7 8">
    <name type="scientific">Raphanus sativus</name>
    <name type="common">Radish</name>
    <name type="synonym">Raphanus raphanistrum var. sativus</name>
    <dbReference type="NCBI Taxonomy" id="3726"/>
    <lineage>
        <taxon>Eukaryota</taxon>
        <taxon>Viridiplantae</taxon>
        <taxon>Streptophyta</taxon>
        <taxon>Embryophyta</taxon>
        <taxon>Tracheophyta</taxon>
        <taxon>Spermatophyta</taxon>
        <taxon>Magnoliopsida</taxon>
        <taxon>eudicotyledons</taxon>
        <taxon>Gunneridae</taxon>
        <taxon>Pentapetalae</taxon>
        <taxon>rosids</taxon>
        <taxon>malvids</taxon>
        <taxon>Brassicales</taxon>
        <taxon>Brassicaceae</taxon>
        <taxon>Brassiceae</taxon>
        <taxon>Raphanus</taxon>
    </lineage>
</organism>
<dbReference type="KEGG" id="rsz:108806033"/>
<dbReference type="OrthoDB" id="938199at2759"/>
<feature type="domain" description="Zinc finger PHD-type" evidence="6">
    <location>
        <begin position="422"/>
        <end position="480"/>
    </location>
</feature>
<dbReference type="SUPFAM" id="SSF57889">
    <property type="entry name" value="Cysteine-rich domain"/>
    <property type="match status" value="5"/>
</dbReference>
<dbReference type="InterPro" id="IPR004146">
    <property type="entry name" value="DC1"/>
</dbReference>
<keyword evidence="4" id="KW-0862">Zinc</keyword>
<evidence type="ECO:0000256" key="4">
    <source>
        <dbReference type="ARBA" id="ARBA00022833"/>
    </source>
</evidence>
<evidence type="ECO:0000259" key="6">
    <source>
        <dbReference type="SMART" id="SM00249"/>
    </source>
</evidence>
<evidence type="ECO:0000256" key="1">
    <source>
        <dbReference type="ARBA" id="ARBA00022723"/>
    </source>
</evidence>
<evidence type="ECO:0000259" key="5">
    <source>
        <dbReference type="SMART" id="SM00109"/>
    </source>
</evidence>
<dbReference type="InterPro" id="IPR002219">
    <property type="entry name" value="PKC_DAG/PE"/>
</dbReference>
<dbReference type="RefSeq" id="XP_056851584.1">
    <property type="nucleotide sequence ID" value="XM_056995604.1"/>
</dbReference>
<feature type="domain" description="Zinc finger PHD-type" evidence="6">
    <location>
        <begin position="146"/>
        <end position="242"/>
    </location>
</feature>
<dbReference type="InterPro" id="IPR053192">
    <property type="entry name" value="Vacuole_Formation_Reg"/>
</dbReference>
<dbReference type="GeneID" id="108806033"/>
<gene>
    <name evidence="8" type="primary">LOC108806033</name>
</gene>
<keyword evidence="7" id="KW-1185">Reference proteome</keyword>
<dbReference type="InterPro" id="IPR001965">
    <property type="entry name" value="Znf_PHD"/>
</dbReference>
<evidence type="ECO:0000256" key="3">
    <source>
        <dbReference type="ARBA" id="ARBA00022771"/>
    </source>
</evidence>
<dbReference type="InterPro" id="IPR046349">
    <property type="entry name" value="C1-like_sf"/>
</dbReference>
<dbReference type="InterPro" id="IPR054483">
    <property type="entry name" value="DC1-like_CT"/>
</dbReference>
<keyword evidence="1" id="KW-0479">Metal-binding</keyword>
<evidence type="ECO:0000313" key="7">
    <source>
        <dbReference type="Proteomes" id="UP000504610"/>
    </source>
</evidence>
<feature type="domain" description="Zinc finger PHD-type" evidence="6">
    <location>
        <begin position="586"/>
        <end position="652"/>
    </location>
</feature>
<dbReference type="PANTHER" id="PTHR32410">
    <property type="entry name" value="CYSTEINE/HISTIDINE-RICH C1 DOMAIN FAMILY PROTEIN"/>
    <property type="match status" value="1"/>
</dbReference>
<dbReference type="GO" id="GO:0008270">
    <property type="term" value="F:zinc ion binding"/>
    <property type="evidence" value="ECO:0007669"/>
    <property type="project" value="UniProtKB-KW"/>
</dbReference>
<sequence length="684" mass="77814">MDTTISPMYKISIHEHPLFFSAMFVEKICDGCQVREMMYGSYYCNEAYCDYRFHKDCAESPLEINHHPSHPEHSLLLTMISPQEFGTPCDFCGQEIESICYDCPTCKFKVDLICGTKPSPSVIEHPVCHDHTLVFLKKEMKKDRVPCDVCKESISGPSYSCLECNNVYFHLDCVHLSKEVNHSCHSSHPLKIMLSESLIDDDDDDDDDYYEVVDDDDNDAQKSCHFCLVQPEKVFYHCSICNFTLCLGCTKRPPPLVIDDAKTHTHPLTLFPSNIFFTCKVAGIKINSYKSYICLKCDFVVSGSCVGLPSIININRHDHRISFTHHLGRKGAKCGVCREKVSQYYGAYSCSICPKYVVHSLCAANFTAWNGVELEGIPETSEDIVPFKVMGDNLIRHFSHEKHILLLLKDYDMVGDDYERLRCQACVSPIGFGPVYSCQYCRFFLHEKCAYLPLKKNLVFGSSPYKLEYQGKVVYCKLCGIFSGGFKYISLGPSLVLSTIDVRCSSISEPFVYNGHFHPLYFVKTKKKRQCNACGRYPDGYMLTCGACDFDLCLYCATLPERIWHISDEHPLTLNYGGKKAIGKNWCQVCEMKLDSRKWFFTCSDCGVTLHVGCVLGDFSWLDPNCSVSYRGKEHLAILNRQNSRPFCRHCHDRCKAPVILQVNDEHNGYICSRPCLLNMAGYV</sequence>
<dbReference type="SMART" id="SM00109">
    <property type="entry name" value="C1"/>
    <property type="match status" value="4"/>
</dbReference>
<dbReference type="SMART" id="SM00249">
    <property type="entry name" value="PHD"/>
    <property type="match status" value="3"/>
</dbReference>